<dbReference type="InterPro" id="IPR002110">
    <property type="entry name" value="Ankyrin_rpt"/>
</dbReference>
<feature type="repeat" description="ANK" evidence="3">
    <location>
        <begin position="798"/>
        <end position="830"/>
    </location>
</feature>
<dbReference type="Pfam" id="PF24883">
    <property type="entry name" value="NPHP3_N"/>
    <property type="match status" value="1"/>
</dbReference>
<feature type="repeat" description="ANK" evidence="3">
    <location>
        <begin position="963"/>
        <end position="995"/>
    </location>
</feature>
<dbReference type="Pfam" id="PF14479">
    <property type="entry name" value="HeLo"/>
    <property type="match status" value="1"/>
</dbReference>
<dbReference type="RefSeq" id="XP_049131140.1">
    <property type="nucleotide sequence ID" value="XM_049275183.1"/>
</dbReference>
<proteinExistence type="predicted"/>
<evidence type="ECO:0000313" key="7">
    <source>
        <dbReference type="Proteomes" id="UP001055115"/>
    </source>
</evidence>
<evidence type="ECO:0000313" key="6">
    <source>
        <dbReference type="EMBL" id="GKT48790.1"/>
    </source>
</evidence>
<evidence type="ECO:0000259" key="4">
    <source>
        <dbReference type="Pfam" id="PF14479"/>
    </source>
</evidence>
<feature type="domain" description="Nephrocystin 3-like N-terminal" evidence="5">
    <location>
        <begin position="209"/>
        <end position="379"/>
    </location>
</feature>
<gene>
    <name evidence="6" type="ORF">ColSpa_08971</name>
</gene>
<dbReference type="Pfam" id="PF12796">
    <property type="entry name" value="Ank_2"/>
    <property type="match status" value="3"/>
</dbReference>
<evidence type="ECO:0000256" key="2">
    <source>
        <dbReference type="ARBA" id="ARBA00023043"/>
    </source>
</evidence>
<dbReference type="SUPFAM" id="SSF52540">
    <property type="entry name" value="P-loop containing nucleoside triphosphate hydrolases"/>
    <property type="match status" value="1"/>
</dbReference>
<comment type="caution">
    <text evidence="6">The sequence shown here is derived from an EMBL/GenBank/DDBJ whole genome shotgun (WGS) entry which is preliminary data.</text>
</comment>
<dbReference type="AlphaFoldDB" id="A0AA37PAV2"/>
<evidence type="ECO:0000259" key="5">
    <source>
        <dbReference type="Pfam" id="PF24883"/>
    </source>
</evidence>
<keyword evidence="1" id="KW-0677">Repeat</keyword>
<dbReference type="Proteomes" id="UP001055115">
    <property type="component" value="Unassembled WGS sequence"/>
</dbReference>
<feature type="repeat" description="ANK" evidence="3">
    <location>
        <begin position="864"/>
        <end position="896"/>
    </location>
</feature>
<dbReference type="Pfam" id="PF13606">
    <property type="entry name" value="Ank_3"/>
    <property type="match status" value="1"/>
</dbReference>
<dbReference type="InterPro" id="IPR051637">
    <property type="entry name" value="Ank_repeat_dom-contain_49"/>
</dbReference>
<dbReference type="Pfam" id="PF00023">
    <property type="entry name" value="Ank"/>
    <property type="match status" value="1"/>
</dbReference>
<dbReference type="InterPro" id="IPR027417">
    <property type="entry name" value="P-loop_NTPase"/>
</dbReference>
<evidence type="ECO:0000256" key="3">
    <source>
        <dbReference type="PROSITE-ProRule" id="PRU00023"/>
    </source>
</evidence>
<feature type="repeat" description="ANK" evidence="3">
    <location>
        <begin position="897"/>
        <end position="929"/>
    </location>
</feature>
<dbReference type="InterPro" id="IPR036770">
    <property type="entry name" value="Ankyrin_rpt-contain_sf"/>
</dbReference>
<organism evidence="6 7">
    <name type="scientific">Colletotrichum spaethianum</name>
    <dbReference type="NCBI Taxonomy" id="700344"/>
    <lineage>
        <taxon>Eukaryota</taxon>
        <taxon>Fungi</taxon>
        <taxon>Dikarya</taxon>
        <taxon>Ascomycota</taxon>
        <taxon>Pezizomycotina</taxon>
        <taxon>Sordariomycetes</taxon>
        <taxon>Hypocreomycetidae</taxon>
        <taxon>Glomerellales</taxon>
        <taxon>Glomerellaceae</taxon>
        <taxon>Colletotrichum</taxon>
        <taxon>Colletotrichum spaethianum species complex</taxon>
    </lineage>
</organism>
<keyword evidence="2 3" id="KW-0040">ANK repeat</keyword>
<name>A0AA37PAV2_9PEZI</name>
<reference evidence="6 7" key="1">
    <citation type="submission" date="2022-03" db="EMBL/GenBank/DDBJ databases">
        <title>Genome data of Colletotrichum spp.</title>
        <authorList>
            <person name="Utami Y.D."/>
            <person name="Hiruma K."/>
        </authorList>
    </citation>
    <scope>NUCLEOTIDE SEQUENCE [LARGE SCALE GENOMIC DNA]</scope>
    <source>
        <strain evidence="6 7">MAFF 239500</strain>
    </source>
</reference>
<feature type="repeat" description="ANK" evidence="3">
    <location>
        <begin position="930"/>
        <end position="962"/>
    </location>
</feature>
<dbReference type="SUPFAM" id="SSF48403">
    <property type="entry name" value="Ankyrin repeat"/>
    <property type="match status" value="1"/>
</dbReference>
<dbReference type="PROSITE" id="PS50297">
    <property type="entry name" value="ANK_REP_REGION"/>
    <property type="match status" value="7"/>
</dbReference>
<feature type="domain" description="Prion-inhibition and propagation HeLo" evidence="4">
    <location>
        <begin position="5"/>
        <end position="168"/>
    </location>
</feature>
<dbReference type="EMBL" id="BQXU01000025">
    <property type="protein sequence ID" value="GKT48790.1"/>
    <property type="molecule type" value="Genomic_DNA"/>
</dbReference>
<dbReference type="SMART" id="SM00248">
    <property type="entry name" value="ANK"/>
    <property type="match status" value="9"/>
</dbReference>
<dbReference type="Gene3D" id="1.20.120.1020">
    <property type="entry name" value="Prion-inhibition and propagation, HeLo domain"/>
    <property type="match status" value="1"/>
</dbReference>
<dbReference type="PANTHER" id="PTHR24180">
    <property type="entry name" value="CYCLIN-DEPENDENT KINASE INHIBITOR 2C-RELATED"/>
    <property type="match status" value="1"/>
</dbReference>
<feature type="repeat" description="ANK" evidence="3">
    <location>
        <begin position="765"/>
        <end position="797"/>
    </location>
</feature>
<dbReference type="GeneID" id="73329773"/>
<dbReference type="PANTHER" id="PTHR24180:SF45">
    <property type="entry name" value="POLY [ADP-RIBOSE] POLYMERASE TANKYRASE"/>
    <property type="match status" value="1"/>
</dbReference>
<dbReference type="InterPro" id="IPR056884">
    <property type="entry name" value="NPHP3-like_N"/>
</dbReference>
<evidence type="ECO:0000256" key="1">
    <source>
        <dbReference type="ARBA" id="ARBA00022737"/>
    </source>
</evidence>
<dbReference type="PROSITE" id="PS50088">
    <property type="entry name" value="ANK_REPEAT"/>
    <property type="match status" value="8"/>
</dbReference>
<dbReference type="InterPro" id="IPR029498">
    <property type="entry name" value="HeLo_dom"/>
</dbReference>
<dbReference type="InterPro" id="IPR038305">
    <property type="entry name" value="HeLo_sf"/>
</dbReference>
<sequence length="1023" mass="113619">MEPVGLAVGVVGLAGLFSSCLEAVEKFDSYKNFGRDSRSLATLFDADKHRFEQWCRAVGIEKGKLSDTHHPALDDAKNMAIIHKLFASIRDFCSGEDDALNQQPTPADSKISKDGFLSTRQGQLRHGALVDSKWRKAAWALTGKTKRAGHVQMFATLVQYLYSVVPPDDTKGTPSGHGAPETKRDLRAWLGCPSPNDLYDDSIQKRLDGTCEWILARTEFRQWLSPDAPPGASKLLWINGPAGYGKTILCAKLVEVISSTPQTPTAHFFLSSKSEGRDDPFLAIRSWLAAITFQNQAALNVVRKRRLAQHEQAATRATIIRLFREVVQTVPCCTFILDGLDECTWVGGGHSGSHSVARFLEELRQAIDDTTARVLVVSRNEPEIRQGLKRYSGFSEYTISLEDVSADNIAYSRSIVDNKLSNKDESIRLSISQRMADRCHGQFQWLRMQEDFLRKWRNQKQLERDIDETPAGLDRLYDRNWERIERLQDVKRTKAFSLLRWAAFALRPLTVCEITEAVLINEDCDDLPVDELPDSVDDDYIESEILDLCGSLIEVRGTLSESPAGSRKIHLAHFSVKQYLLCKIPSRGAVLFANESLRASNEVTEGVLLAKLCLRYIGFQRVWDGTLHEEEDRIGMSFRNYAAKYWHQHTDVSNVNDEALVKAMNALFAGRVETWDSWRQWFDVHGEDLKPEATETILPASPLYYASYLGLTGVVRFLIHHCKQDPNEKAKSGRAALEIACEKGYQEIAQMLLEGGADIDVAGRRGRTPLYAASMNGHFGLVKMILKNEGNVTLRNTHGWTPLNTASDSGHLEVVKLLLDKGADITVADNDGWTPLHAASGSGHLEVVKLLLDKGADVTVADNNGRTPLHVASGNGHLEVVKLLLDKGADITVADKDGWTSLKAASSNGHLEVVKLLLDKGADITIANKDGWTPLYPASDSGHLEVVKLLLDKGADVKVATKDNRSPLLWAAKNGHEAVVNMLLDTAGKPSIFETTKAVRHSCGHSNDPITWWWKHSVRMGVQ</sequence>
<dbReference type="Gene3D" id="3.40.50.300">
    <property type="entry name" value="P-loop containing nucleotide triphosphate hydrolases"/>
    <property type="match status" value="1"/>
</dbReference>
<keyword evidence="7" id="KW-1185">Reference proteome</keyword>
<dbReference type="Gene3D" id="1.25.40.20">
    <property type="entry name" value="Ankyrin repeat-containing domain"/>
    <property type="match status" value="4"/>
</dbReference>
<dbReference type="PRINTS" id="PR01415">
    <property type="entry name" value="ANKYRIN"/>
</dbReference>
<feature type="repeat" description="ANK" evidence="3">
    <location>
        <begin position="732"/>
        <end position="764"/>
    </location>
</feature>
<protein>
    <submittedName>
        <fullName evidence="6">Ankyrin-2</fullName>
    </submittedName>
</protein>
<feature type="repeat" description="ANK" evidence="3">
    <location>
        <begin position="831"/>
        <end position="863"/>
    </location>
</feature>
<accession>A0AA37PAV2</accession>